<feature type="domain" description="WH1" evidence="2">
    <location>
        <begin position="26"/>
        <end position="144"/>
    </location>
</feature>
<reference evidence="3" key="1">
    <citation type="journal article" date="2021" name="Mol. Ecol. Resour.">
        <title>Apolygus lucorum genome provides insights into omnivorousness and mesophyll feeding.</title>
        <authorList>
            <person name="Liu Y."/>
            <person name="Liu H."/>
            <person name="Wang H."/>
            <person name="Huang T."/>
            <person name="Liu B."/>
            <person name="Yang B."/>
            <person name="Yin L."/>
            <person name="Li B."/>
            <person name="Zhang Y."/>
            <person name="Zhang S."/>
            <person name="Jiang F."/>
            <person name="Zhang X."/>
            <person name="Ren Y."/>
            <person name="Wang B."/>
            <person name="Wang S."/>
            <person name="Lu Y."/>
            <person name="Wu K."/>
            <person name="Fan W."/>
            <person name="Wang G."/>
        </authorList>
    </citation>
    <scope>NUCLEOTIDE SEQUENCE</scope>
    <source>
        <strain evidence="3">12Hb</strain>
    </source>
</reference>
<organism evidence="3 4">
    <name type="scientific">Apolygus lucorum</name>
    <name type="common">Small green plant bug</name>
    <name type="synonym">Lygocoris lucorum</name>
    <dbReference type="NCBI Taxonomy" id="248454"/>
    <lineage>
        <taxon>Eukaryota</taxon>
        <taxon>Metazoa</taxon>
        <taxon>Ecdysozoa</taxon>
        <taxon>Arthropoda</taxon>
        <taxon>Hexapoda</taxon>
        <taxon>Insecta</taxon>
        <taxon>Pterygota</taxon>
        <taxon>Neoptera</taxon>
        <taxon>Paraneoptera</taxon>
        <taxon>Hemiptera</taxon>
        <taxon>Heteroptera</taxon>
        <taxon>Panheteroptera</taxon>
        <taxon>Cimicomorpha</taxon>
        <taxon>Miridae</taxon>
        <taxon>Mirini</taxon>
        <taxon>Apolygus</taxon>
    </lineage>
</organism>
<dbReference type="Gene3D" id="2.30.29.30">
    <property type="entry name" value="Pleckstrin-homology domain (PH domain)/Phosphotyrosine-binding domain (PTB)"/>
    <property type="match status" value="1"/>
</dbReference>
<feature type="compositionally biased region" description="Polar residues" evidence="1">
    <location>
        <begin position="320"/>
        <end position="337"/>
    </location>
</feature>
<feature type="region of interest" description="Disordered" evidence="1">
    <location>
        <begin position="152"/>
        <end position="226"/>
    </location>
</feature>
<dbReference type="SUPFAM" id="SSF50729">
    <property type="entry name" value="PH domain-like"/>
    <property type="match status" value="1"/>
</dbReference>
<dbReference type="InterPro" id="IPR000697">
    <property type="entry name" value="WH1/EVH1_dom"/>
</dbReference>
<dbReference type="PANTHER" id="PTHR46001">
    <property type="entry name" value="TIAM (MAMMALIAN TUMOR INVASION AND METASTASIS FACTOR) HOMOLOG"/>
    <property type="match status" value="1"/>
</dbReference>
<name>A0A8S9XTD4_APOLU</name>
<dbReference type="PANTHER" id="PTHR46001:SF3">
    <property type="entry name" value="PROTEIN STILL LIFE, ISOFORM SIF TYPE 1"/>
    <property type="match status" value="1"/>
</dbReference>
<sequence length="853" mass="92945">MGNKLSCSCAPLMRKAYRYEDSPWQASRRRDGHLLRLWAEVFHVSSSGAGTVKWQQVSEDLVPVNITCIQDSPECVFHITAYNSQVDKVLDVRLVQPGTRIGQASECFVYWKDPMTNDTWGLNFTSPIDAKQFRECCSPSFKFSRKASSSYSLKLEPPNKQNKVKTKRKPLSTPASPSRSREPQCTCMTADQYARLRAQDPRYRGGSSTLPRTGGRTVSESGVDGRASALGDKVAAATSSTSLYDNVTSAQQQMAAGGAATATSGATGGGNAAAAAAAARQRQTRDQVTSTTATATTTGGKGEERSGGCGSGGDRETQKSEGTQAGVSAGKTSTGTCTPRLIKDSQTQSGTAEMQPNNNNINNINNNINNNQRNNNRKELGREMSLDSNTLKRMLKPMPSLESPVTSPEMTRRRYNYYNQYLQQNNNMRGAASQPRDAPRRSGSRSMHEMGRGARGASVGDYGGGSLYLELDGGGGGGPGAVEGSPPSDNVLFDNQCYATTPSSSNGNSDLDQPVHVREERPQPKCPYQRRYGGREGLHTTVSTPSSPTSRLLLEYEMHLRNTLAKGMDAESYSLHTFEALLTQSMENLEFAEQLPTVNSRSPYPNRRNTTDFFSGSEGRSGMNKSSTLPLPHRLSLERPASSAAITRDGYYSDRGDVARERGYLSDHNSSSRNDLSRDRGYLSDHNSSSRCASCLGESARAQWFRHSDGWRSGSSTLGSCGSYIPPGSAASTMSGAGSRRSPWESLPSLRHEGSLNDSGYKSNRADSFEQSDCDGPYCDGQKHEVNCSSRMPFQQKLYQLAERGAFDRQDSLRSDYMSDREGSRYGIVQQASIESTDSRLCYLTSSERQEGI</sequence>
<feature type="compositionally biased region" description="Polar residues" evidence="1">
    <location>
        <begin position="344"/>
        <end position="356"/>
    </location>
</feature>
<feature type="region of interest" description="Disordered" evidence="1">
    <location>
        <begin position="477"/>
        <end position="548"/>
    </location>
</feature>
<evidence type="ECO:0000313" key="4">
    <source>
        <dbReference type="Proteomes" id="UP000466442"/>
    </source>
</evidence>
<evidence type="ECO:0000259" key="2">
    <source>
        <dbReference type="PROSITE" id="PS50229"/>
    </source>
</evidence>
<feature type="region of interest" description="Disordered" evidence="1">
    <location>
        <begin position="662"/>
        <end position="691"/>
    </location>
</feature>
<dbReference type="GO" id="GO:0007264">
    <property type="term" value="P:small GTPase-mediated signal transduction"/>
    <property type="evidence" value="ECO:0007669"/>
    <property type="project" value="InterPro"/>
</dbReference>
<evidence type="ECO:0000313" key="3">
    <source>
        <dbReference type="EMBL" id="KAF6211498.1"/>
    </source>
</evidence>
<feature type="region of interest" description="Disordered" evidence="1">
    <location>
        <begin position="597"/>
        <end position="636"/>
    </location>
</feature>
<evidence type="ECO:0000256" key="1">
    <source>
        <dbReference type="SAM" id="MobiDB-lite"/>
    </source>
</evidence>
<dbReference type="SMART" id="SM00461">
    <property type="entry name" value="WH1"/>
    <property type="match status" value="1"/>
</dbReference>
<dbReference type="Proteomes" id="UP000466442">
    <property type="component" value="Unassembled WGS sequence"/>
</dbReference>
<dbReference type="GO" id="GO:0005085">
    <property type="term" value="F:guanyl-nucleotide exchange factor activity"/>
    <property type="evidence" value="ECO:0007669"/>
    <property type="project" value="InterPro"/>
</dbReference>
<feature type="region of interest" description="Disordered" evidence="1">
    <location>
        <begin position="260"/>
        <end position="375"/>
    </location>
</feature>
<feature type="compositionally biased region" description="Basic and acidic residues" evidence="1">
    <location>
        <begin position="513"/>
        <end position="523"/>
    </location>
</feature>
<dbReference type="EMBL" id="WIXP02000004">
    <property type="protein sequence ID" value="KAF6211498.1"/>
    <property type="molecule type" value="Genomic_DNA"/>
</dbReference>
<feature type="region of interest" description="Disordered" evidence="1">
    <location>
        <begin position="729"/>
        <end position="768"/>
    </location>
</feature>
<feature type="region of interest" description="Disordered" evidence="1">
    <location>
        <begin position="424"/>
        <end position="460"/>
    </location>
</feature>
<feature type="compositionally biased region" description="Low complexity" evidence="1">
    <location>
        <begin position="357"/>
        <end position="374"/>
    </location>
</feature>
<dbReference type="AlphaFoldDB" id="A0A8S9XTD4"/>
<dbReference type="PROSITE" id="PS50229">
    <property type="entry name" value="WH1"/>
    <property type="match status" value="1"/>
</dbReference>
<feature type="compositionally biased region" description="Polar residues" evidence="1">
    <location>
        <begin position="497"/>
        <end position="511"/>
    </location>
</feature>
<protein>
    <recommendedName>
        <fullName evidence="2">WH1 domain-containing protein</fullName>
    </recommendedName>
</protein>
<feature type="compositionally biased region" description="Polar residues" evidence="1">
    <location>
        <begin position="206"/>
        <end position="220"/>
    </location>
</feature>
<feature type="compositionally biased region" description="Low complexity" evidence="1">
    <location>
        <begin position="729"/>
        <end position="741"/>
    </location>
</feature>
<feature type="compositionally biased region" description="Low complexity" evidence="1">
    <location>
        <begin position="289"/>
        <end position="298"/>
    </location>
</feature>
<proteinExistence type="predicted"/>
<accession>A0A8S9XTD4</accession>
<dbReference type="InterPro" id="IPR011993">
    <property type="entry name" value="PH-like_dom_sf"/>
</dbReference>
<feature type="compositionally biased region" description="Polar residues" evidence="1">
    <location>
        <begin position="597"/>
        <end position="614"/>
    </location>
</feature>
<dbReference type="FunFam" id="2.30.29.30:FF:000373">
    <property type="entry name" value="Protein still life, isoform SIF type"/>
    <property type="match status" value="1"/>
</dbReference>
<dbReference type="OrthoDB" id="8059989at2759"/>
<comment type="caution">
    <text evidence="3">The sequence shown here is derived from an EMBL/GenBank/DDBJ whole genome shotgun (WGS) entry which is preliminary data.</text>
</comment>
<dbReference type="InterPro" id="IPR043537">
    <property type="entry name" value="Tiam1/Tiam2/Sif"/>
</dbReference>
<keyword evidence="4" id="KW-1185">Reference proteome</keyword>
<gene>
    <name evidence="3" type="ORF">GE061_012010</name>
</gene>